<dbReference type="EMBL" id="SNZE01000023">
    <property type="protein sequence ID" value="TDR30303.1"/>
    <property type="molecule type" value="Genomic_DNA"/>
</dbReference>
<keyword evidence="3" id="KW-1185">Reference proteome</keyword>
<organism evidence="2 3">
    <name type="scientific">Hydromonas duriensis</name>
    <dbReference type="NCBI Taxonomy" id="1527608"/>
    <lineage>
        <taxon>Bacteria</taxon>
        <taxon>Pseudomonadati</taxon>
        <taxon>Pseudomonadota</taxon>
        <taxon>Betaproteobacteria</taxon>
        <taxon>Burkholderiales</taxon>
        <taxon>Burkholderiaceae</taxon>
        <taxon>Hydromonas</taxon>
    </lineage>
</organism>
<dbReference type="Proteomes" id="UP000294480">
    <property type="component" value="Unassembled WGS sequence"/>
</dbReference>
<dbReference type="RefSeq" id="WP_133621283.1">
    <property type="nucleotide sequence ID" value="NZ_SNZE01000023.1"/>
</dbReference>
<evidence type="ECO:0000313" key="3">
    <source>
        <dbReference type="Proteomes" id="UP000294480"/>
    </source>
</evidence>
<proteinExistence type="predicted"/>
<evidence type="ECO:0000256" key="1">
    <source>
        <dbReference type="SAM" id="MobiDB-lite"/>
    </source>
</evidence>
<feature type="compositionally biased region" description="Low complexity" evidence="1">
    <location>
        <begin position="1"/>
        <end position="12"/>
    </location>
</feature>
<dbReference type="AlphaFoldDB" id="A0A4R6Y692"/>
<feature type="compositionally biased region" description="Polar residues" evidence="1">
    <location>
        <begin position="23"/>
        <end position="32"/>
    </location>
</feature>
<reference evidence="2 3" key="1">
    <citation type="submission" date="2019-03" db="EMBL/GenBank/DDBJ databases">
        <title>Genomic Encyclopedia of Type Strains, Phase IV (KMG-IV): sequencing the most valuable type-strain genomes for metagenomic binning, comparative biology and taxonomic classification.</title>
        <authorList>
            <person name="Goeker M."/>
        </authorList>
    </citation>
    <scope>NUCLEOTIDE SEQUENCE [LARGE SCALE GENOMIC DNA]</scope>
    <source>
        <strain evidence="2 3">DSM 102852</strain>
    </source>
</reference>
<gene>
    <name evidence="2" type="ORF">DFR44_12327</name>
</gene>
<sequence length="133" mass="15119">MQQINQNQSNSNPTSKPFPLASEQLSKTNQTANERKDWYLESTPKERIELVNNLLAGYGWGLKTSEGLDSVVTNVCKDKVVTAYFYPDSSYRWFSAFVDGVEICSADFRGLNPDNVDAYYQDFRLQILKAMDA</sequence>
<name>A0A4R6Y692_9BURK</name>
<feature type="region of interest" description="Disordered" evidence="1">
    <location>
        <begin position="1"/>
        <end position="38"/>
    </location>
</feature>
<comment type="caution">
    <text evidence="2">The sequence shown here is derived from an EMBL/GenBank/DDBJ whole genome shotgun (WGS) entry which is preliminary data.</text>
</comment>
<protein>
    <submittedName>
        <fullName evidence="2">Uncharacterized protein</fullName>
    </submittedName>
</protein>
<evidence type="ECO:0000313" key="2">
    <source>
        <dbReference type="EMBL" id="TDR30303.1"/>
    </source>
</evidence>
<accession>A0A4R6Y692</accession>